<dbReference type="PANTHER" id="PTHR33293:SF1">
    <property type="entry name" value="INSERTION ELEMENT IS1 1 PROTEIN INSB-RELATED"/>
    <property type="match status" value="1"/>
</dbReference>
<evidence type="ECO:0000313" key="5">
    <source>
        <dbReference type="EMBL" id="MBE9254846.1"/>
    </source>
</evidence>
<comment type="caution">
    <text evidence="5">The sequence shown here is derived from an EMBL/GenBank/DDBJ whole genome shotgun (WGS) entry which is preliminary data.</text>
</comment>
<protein>
    <submittedName>
        <fullName evidence="5">IS1 family transposase</fullName>
    </submittedName>
</protein>
<evidence type="ECO:0000256" key="2">
    <source>
        <dbReference type="ARBA" id="ARBA00008841"/>
    </source>
</evidence>
<organism evidence="5 6">
    <name type="scientific">Synechocystis salina LEGE 00031</name>
    <dbReference type="NCBI Taxonomy" id="1828736"/>
    <lineage>
        <taxon>Bacteria</taxon>
        <taxon>Bacillati</taxon>
        <taxon>Cyanobacteriota</taxon>
        <taxon>Cyanophyceae</taxon>
        <taxon>Synechococcales</taxon>
        <taxon>Merismopediaceae</taxon>
        <taxon>Synechocystis</taxon>
    </lineage>
</organism>
<keyword evidence="4" id="KW-0233">DNA recombination</keyword>
<dbReference type="Proteomes" id="UP000658720">
    <property type="component" value="Unassembled WGS sequence"/>
</dbReference>
<evidence type="ECO:0000256" key="4">
    <source>
        <dbReference type="ARBA" id="ARBA00023172"/>
    </source>
</evidence>
<dbReference type="EMBL" id="JADEVV010000041">
    <property type="protein sequence ID" value="MBE9254846.1"/>
    <property type="molecule type" value="Genomic_DNA"/>
</dbReference>
<keyword evidence="6" id="KW-1185">Reference proteome</keyword>
<proteinExistence type="inferred from homology"/>
<sequence length="243" mass="28519">MTKINAPPCPSCDSLHILKNGSIHNKKRRYLCKECGRQFVENPTKHYISKQEIEYIKRSLLEQISLRGLSRIPGISMKWLQNYVNKFYRSISFETSSLTSCFNGLILECDELWSFVCSKENTVYLWLALNRNMKKILAFIWVIGQEKMLSNSGSQYPKNIEKVQRFIQTFGSLIRMSCRQKHHPSGKETGETSHIERFNNNLRQRCSKLIKKCLSFSKDFFNHESAILYFINHYNEDLRLALS</sequence>
<dbReference type="InterPro" id="IPR005063">
    <property type="entry name" value="Transposase_27"/>
</dbReference>
<comment type="similarity">
    <text evidence="2">Belongs to the transposase 27 family.</text>
</comment>
<reference evidence="5 6" key="1">
    <citation type="submission" date="2020-10" db="EMBL/GenBank/DDBJ databases">
        <authorList>
            <person name="Castelo-Branco R."/>
            <person name="Eusebio N."/>
            <person name="Adriana R."/>
            <person name="Vieira A."/>
            <person name="Brugerolle De Fraissinette N."/>
            <person name="Rezende De Castro R."/>
            <person name="Schneider M.P."/>
            <person name="Vasconcelos V."/>
            <person name="Leao P.N."/>
        </authorList>
    </citation>
    <scope>NUCLEOTIDE SEQUENCE [LARGE SCALE GENOMIC DNA]</scope>
    <source>
        <strain evidence="5 6">LEGE 00031</strain>
    </source>
</reference>
<evidence type="ECO:0000313" key="6">
    <source>
        <dbReference type="Proteomes" id="UP000658720"/>
    </source>
</evidence>
<dbReference type="Pfam" id="PF03400">
    <property type="entry name" value="DDE_Tnp_IS1"/>
    <property type="match status" value="1"/>
</dbReference>
<gene>
    <name evidence="5" type="ORF">IQ217_13560</name>
</gene>
<accession>A0ABR9VUX3</accession>
<dbReference type="PANTHER" id="PTHR33293">
    <property type="entry name" value="INSERTION ELEMENT IS1 1 PROTEIN INSB-RELATED"/>
    <property type="match status" value="1"/>
</dbReference>
<dbReference type="RefSeq" id="WP_194020353.1">
    <property type="nucleotide sequence ID" value="NZ_JADEVV010000041.1"/>
</dbReference>
<name>A0ABR9VUX3_9SYNC</name>
<comment type="function">
    <text evidence="1">Absolutely required for transposition of IS1.</text>
</comment>
<evidence type="ECO:0000256" key="3">
    <source>
        <dbReference type="ARBA" id="ARBA00022578"/>
    </source>
</evidence>
<evidence type="ECO:0000256" key="1">
    <source>
        <dbReference type="ARBA" id="ARBA00004091"/>
    </source>
</evidence>
<dbReference type="InterPro" id="IPR051354">
    <property type="entry name" value="Transposase_27_IS1"/>
</dbReference>
<keyword evidence="3" id="KW-0815">Transposition</keyword>
<dbReference type="NCBIfam" id="NF033558">
    <property type="entry name" value="transpos_IS1"/>
    <property type="match status" value="1"/>
</dbReference>